<name>A0A9W7CCI4_9STRA</name>
<dbReference type="InterPro" id="IPR011049">
    <property type="entry name" value="Serralysin-like_metalloprot_C"/>
</dbReference>
<comment type="caution">
    <text evidence="1">The sequence shown here is derived from an EMBL/GenBank/DDBJ whole genome shotgun (WGS) entry which is preliminary data.</text>
</comment>
<proteinExistence type="predicted"/>
<evidence type="ECO:0000313" key="2">
    <source>
        <dbReference type="Proteomes" id="UP001165160"/>
    </source>
</evidence>
<gene>
    <name evidence="1" type="ORF">TrVE_jg10072</name>
</gene>
<dbReference type="AlphaFoldDB" id="A0A9W7CCI4"/>
<keyword evidence="2" id="KW-1185">Reference proteome</keyword>
<reference evidence="2" key="1">
    <citation type="journal article" date="2023" name="Commun. Biol.">
        <title>Genome analysis of Parmales, the sister group of diatoms, reveals the evolutionary specialization of diatoms from phago-mixotrophs to photoautotrophs.</title>
        <authorList>
            <person name="Ban H."/>
            <person name="Sato S."/>
            <person name="Yoshikawa S."/>
            <person name="Yamada K."/>
            <person name="Nakamura Y."/>
            <person name="Ichinomiya M."/>
            <person name="Sato N."/>
            <person name="Blanc-Mathieu R."/>
            <person name="Endo H."/>
            <person name="Kuwata A."/>
            <person name="Ogata H."/>
        </authorList>
    </citation>
    <scope>NUCLEOTIDE SEQUENCE [LARGE SCALE GENOMIC DNA]</scope>
    <source>
        <strain evidence="2">NIES 3699</strain>
    </source>
</reference>
<protein>
    <submittedName>
        <fullName evidence="1">Uncharacterized protein</fullName>
    </submittedName>
</protein>
<dbReference type="Proteomes" id="UP001165160">
    <property type="component" value="Unassembled WGS sequence"/>
</dbReference>
<accession>A0A9W7CCI4</accession>
<sequence>MKFRGCSIVREVCASRADGTRTRASGRVFACGTSTITLRCDAALGTVIARYTWLSWFTLCTKLTSRAGSKALVGGATFGTVTTSGAGASTLISGATFRTVVTGSAGASTLISGAASGTVTTSGAGASALVSGATFRTVSTGCAGAGTLVSGAASGTVTTSSAGASTLVSGAASGTVTTNGAGAGALVGGTTFVNLRVTYNDTLPLLLPIFAGLPAPTSHLSLFELLKVPPVHGTQASFVSP</sequence>
<dbReference type="SUPFAM" id="SSF51120">
    <property type="entry name" value="beta-Roll"/>
    <property type="match status" value="1"/>
</dbReference>
<organism evidence="1 2">
    <name type="scientific">Triparma verrucosa</name>
    <dbReference type="NCBI Taxonomy" id="1606542"/>
    <lineage>
        <taxon>Eukaryota</taxon>
        <taxon>Sar</taxon>
        <taxon>Stramenopiles</taxon>
        <taxon>Ochrophyta</taxon>
        <taxon>Bolidophyceae</taxon>
        <taxon>Parmales</taxon>
        <taxon>Triparmaceae</taxon>
        <taxon>Triparma</taxon>
    </lineage>
</organism>
<evidence type="ECO:0000313" key="1">
    <source>
        <dbReference type="EMBL" id="GMI07367.1"/>
    </source>
</evidence>
<dbReference type="EMBL" id="BRXX01000363">
    <property type="protein sequence ID" value="GMI07367.1"/>
    <property type="molecule type" value="Genomic_DNA"/>
</dbReference>